<accession>A0ABS9IGL1</accession>
<feature type="transmembrane region" description="Helical" evidence="1">
    <location>
        <begin position="124"/>
        <end position="142"/>
    </location>
</feature>
<gene>
    <name evidence="2" type="ORF">L3X39_01595</name>
</gene>
<feature type="transmembrane region" description="Helical" evidence="1">
    <location>
        <begin position="7"/>
        <end position="27"/>
    </location>
</feature>
<reference evidence="2 3" key="1">
    <citation type="submission" date="2022-01" db="EMBL/GenBank/DDBJ databases">
        <title>Draft genome sequence of Sabulilitoribacter multivorans KCTC 32326.</title>
        <authorList>
            <person name="Oh J.-S."/>
        </authorList>
    </citation>
    <scope>NUCLEOTIDE SEQUENCE [LARGE SCALE GENOMIC DNA]</scope>
    <source>
        <strain evidence="2 3">M-M16</strain>
    </source>
</reference>
<dbReference type="RefSeq" id="WP_237229675.1">
    <property type="nucleotide sequence ID" value="NZ_JAKKDV010000001.1"/>
</dbReference>
<evidence type="ECO:0000256" key="1">
    <source>
        <dbReference type="SAM" id="Phobius"/>
    </source>
</evidence>
<protein>
    <submittedName>
        <fullName evidence="2">Uncharacterized protein</fullName>
    </submittedName>
</protein>
<dbReference type="Proteomes" id="UP001200022">
    <property type="component" value="Unassembled WGS sequence"/>
</dbReference>
<dbReference type="EMBL" id="JAKKDV010000001">
    <property type="protein sequence ID" value="MCF7559315.1"/>
    <property type="molecule type" value="Genomic_DNA"/>
</dbReference>
<feature type="transmembrane region" description="Helical" evidence="1">
    <location>
        <begin position="77"/>
        <end position="94"/>
    </location>
</feature>
<evidence type="ECO:0000313" key="3">
    <source>
        <dbReference type="Proteomes" id="UP001200022"/>
    </source>
</evidence>
<organism evidence="2 3">
    <name type="scientific">Flaviramulus multivorans</name>
    <dbReference type="NCBI Taxonomy" id="1304750"/>
    <lineage>
        <taxon>Bacteria</taxon>
        <taxon>Pseudomonadati</taxon>
        <taxon>Bacteroidota</taxon>
        <taxon>Flavobacteriia</taxon>
        <taxon>Flavobacteriales</taxon>
        <taxon>Flavobacteriaceae</taxon>
        <taxon>Flaviramulus</taxon>
    </lineage>
</organism>
<keyword evidence="1" id="KW-0472">Membrane</keyword>
<comment type="caution">
    <text evidence="2">The sequence shown here is derived from an EMBL/GenBank/DDBJ whole genome shotgun (WGS) entry which is preliminary data.</text>
</comment>
<keyword evidence="1" id="KW-1133">Transmembrane helix</keyword>
<sequence>MNSQKILTIILGIVGVISAIFLFMIISTGDEAIEAGEASGAVNTFMFIAYAVLFVTLAVVLLFVLKGLFSGNIKKTLMTVGAFLAIVVISYVMSSGSDLDLKPFNDKGLGITEGISKNVGAGLYAFYILGILAIGSMLYGGAKKIFNK</sequence>
<evidence type="ECO:0000313" key="2">
    <source>
        <dbReference type="EMBL" id="MCF7559315.1"/>
    </source>
</evidence>
<proteinExistence type="predicted"/>
<name>A0ABS9IGL1_9FLAO</name>
<keyword evidence="1" id="KW-0812">Transmembrane</keyword>
<feature type="transmembrane region" description="Helical" evidence="1">
    <location>
        <begin position="47"/>
        <end position="65"/>
    </location>
</feature>
<keyword evidence="3" id="KW-1185">Reference proteome</keyword>